<dbReference type="SUPFAM" id="SSF53335">
    <property type="entry name" value="S-adenosyl-L-methionine-dependent methyltransferases"/>
    <property type="match status" value="1"/>
</dbReference>
<reference evidence="3" key="1">
    <citation type="journal article" date="2019" name="Int. J. Syst. Evol. Microbiol.">
        <title>The Global Catalogue of Microorganisms (GCM) 10K type strain sequencing project: providing services to taxonomists for standard genome sequencing and annotation.</title>
        <authorList>
            <consortium name="The Broad Institute Genomics Platform"/>
            <consortium name="The Broad Institute Genome Sequencing Center for Infectious Disease"/>
            <person name="Wu L."/>
            <person name="Ma J."/>
        </authorList>
    </citation>
    <scope>NUCLEOTIDE SEQUENCE [LARGE SCALE GENOMIC DNA]</scope>
    <source>
        <strain evidence="3">CECT 7297</strain>
    </source>
</reference>
<gene>
    <name evidence="1" type="primary">rlmJ</name>
    <name evidence="2" type="ORF">ACFOZ5_04260</name>
</gene>
<evidence type="ECO:0000313" key="2">
    <source>
        <dbReference type="EMBL" id="MFC4258245.1"/>
    </source>
</evidence>
<evidence type="ECO:0000313" key="3">
    <source>
        <dbReference type="Proteomes" id="UP001595798"/>
    </source>
</evidence>
<dbReference type="PANTHER" id="PTHR37426">
    <property type="entry name" value="RIBOSOMAL RNA LARGE SUBUNIT METHYLTRANSFERASE J"/>
    <property type="match status" value="1"/>
</dbReference>
<sequence>MLSYLHEYHAGNFADVHKHAAQVLALTMMQAKPSAIAGFDTHAGIAHYDLEADRARKTAEADAGIRRLWARRDQLSGADWQPILQELERLNRGLEQLRYYPGSPAWFSCLQREQDSLTAFELHSGESSRLQQWARERPVSVLAEDGLNGLLGHLPPRAPRLLVLVDPSYELKEDYRRVADTLARAWQKCRHGVFLVWYPQLTSGVHSQLAERLARSGVRKIWHSEALLNQPPERGMTGSGMLVVNPPWGFGDRLGTMLAEVAGPDGLDIRHQQDWLVPE</sequence>
<dbReference type="EC" id="2.1.1.266" evidence="1"/>
<comment type="similarity">
    <text evidence="1">Belongs to the RlmJ family.</text>
</comment>
<keyword evidence="1" id="KW-0698">rRNA processing</keyword>
<proteinExistence type="inferred from homology"/>
<comment type="caution">
    <text evidence="2">The sequence shown here is derived from an EMBL/GenBank/DDBJ whole genome shotgun (WGS) entry which is preliminary data.</text>
</comment>
<dbReference type="EMBL" id="JBHSDI010000007">
    <property type="protein sequence ID" value="MFC4258245.1"/>
    <property type="molecule type" value="Genomic_DNA"/>
</dbReference>
<dbReference type="HAMAP" id="MF_00934">
    <property type="entry name" value="23SrRNA_methyltr_J"/>
    <property type="match status" value="1"/>
</dbReference>
<dbReference type="GO" id="GO:0036307">
    <property type="term" value="F:23S rRNA (adenine(2030)-N(6))-methyltransferase activity"/>
    <property type="evidence" value="ECO:0007669"/>
    <property type="project" value="UniProtKB-EC"/>
</dbReference>
<evidence type="ECO:0000256" key="1">
    <source>
        <dbReference type="HAMAP-Rule" id="MF_00934"/>
    </source>
</evidence>
<keyword evidence="3" id="KW-1185">Reference proteome</keyword>
<feature type="binding site" evidence="1">
    <location>
        <position position="42"/>
    </location>
    <ligand>
        <name>S-adenosyl-L-methionine</name>
        <dbReference type="ChEBI" id="CHEBI:59789"/>
    </ligand>
</feature>
<keyword evidence="1 2" id="KW-0489">Methyltransferase</keyword>
<dbReference type="RefSeq" id="WP_379885645.1">
    <property type="nucleotide sequence ID" value="NZ_JBHSDI010000007.1"/>
</dbReference>
<feature type="active site" description="Proton acceptor" evidence="1">
    <location>
        <position position="166"/>
    </location>
</feature>
<comment type="subunit">
    <text evidence="1">Monomer.</text>
</comment>
<keyword evidence="1 2" id="KW-0808">Transferase</keyword>
<protein>
    <recommendedName>
        <fullName evidence="1">Ribosomal RNA large subunit methyltransferase J</fullName>
        <ecNumber evidence="1">2.1.1.266</ecNumber>
    </recommendedName>
    <alternativeName>
        <fullName evidence="1">23S rRNA (adenine(2030)-N6)-methyltransferase</fullName>
    </alternativeName>
    <alternativeName>
        <fullName evidence="1">23S rRNA m6A2030 methyltransferase</fullName>
    </alternativeName>
</protein>
<dbReference type="PANTHER" id="PTHR37426:SF1">
    <property type="entry name" value="RIBOSOMAL RNA LARGE SUBUNIT METHYLTRANSFERASE J"/>
    <property type="match status" value="1"/>
</dbReference>
<feature type="binding site" evidence="1">
    <location>
        <position position="166"/>
    </location>
    <ligand>
        <name>S-adenosyl-L-methionine</name>
        <dbReference type="ChEBI" id="CHEBI:59789"/>
    </ligand>
</feature>
<organism evidence="2 3">
    <name type="scientific">Marinobacter lacisalsi</name>
    <dbReference type="NCBI Taxonomy" id="475979"/>
    <lineage>
        <taxon>Bacteria</taxon>
        <taxon>Pseudomonadati</taxon>
        <taxon>Pseudomonadota</taxon>
        <taxon>Gammaproteobacteria</taxon>
        <taxon>Pseudomonadales</taxon>
        <taxon>Marinobacteraceae</taxon>
        <taxon>Marinobacter</taxon>
    </lineage>
</organism>
<dbReference type="Proteomes" id="UP001595798">
    <property type="component" value="Unassembled WGS sequence"/>
</dbReference>
<dbReference type="InterPro" id="IPR007473">
    <property type="entry name" value="RlmJ"/>
</dbReference>
<comment type="catalytic activity">
    <reaction evidence="1">
        <text>adenosine(2030) in 23S rRNA + S-adenosyl-L-methionine = N(6)-methyladenosine(2030) in 23S rRNA + S-adenosyl-L-homocysteine + H(+)</text>
        <dbReference type="Rhea" id="RHEA:43736"/>
        <dbReference type="Rhea" id="RHEA-COMP:10668"/>
        <dbReference type="Rhea" id="RHEA-COMP:10669"/>
        <dbReference type="ChEBI" id="CHEBI:15378"/>
        <dbReference type="ChEBI" id="CHEBI:57856"/>
        <dbReference type="ChEBI" id="CHEBI:59789"/>
        <dbReference type="ChEBI" id="CHEBI:74411"/>
        <dbReference type="ChEBI" id="CHEBI:74449"/>
        <dbReference type="EC" id="2.1.1.266"/>
    </reaction>
</comment>
<feature type="binding site" evidence="1">
    <location>
        <position position="121"/>
    </location>
    <ligand>
        <name>S-adenosyl-L-methionine</name>
        <dbReference type="ChEBI" id="CHEBI:59789"/>
    </ligand>
</feature>
<dbReference type="Gene3D" id="3.40.50.150">
    <property type="entry name" value="Vaccinia Virus protein VP39"/>
    <property type="match status" value="1"/>
</dbReference>
<feature type="binding site" evidence="1">
    <location>
        <begin position="145"/>
        <end position="146"/>
    </location>
    <ligand>
        <name>S-adenosyl-L-methionine</name>
        <dbReference type="ChEBI" id="CHEBI:59789"/>
    </ligand>
</feature>
<accession>A0ABV8QD26</accession>
<keyword evidence="1" id="KW-0949">S-adenosyl-L-methionine</keyword>
<feature type="binding site" evidence="1">
    <location>
        <position position="103"/>
    </location>
    <ligand>
        <name>S-adenosyl-L-methionine</name>
        <dbReference type="ChEBI" id="CHEBI:59789"/>
    </ligand>
</feature>
<keyword evidence="1" id="KW-0694">RNA-binding</keyword>
<feature type="site" description="Interaction with substrate rRNA" evidence="1">
    <location>
        <position position="4"/>
    </location>
</feature>
<feature type="binding site" evidence="1">
    <location>
        <position position="19"/>
    </location>
    <ligand>
        <name>S-adenosyl-L-methionine</name>
        <dbReference type="ChEBI" id="CHEBI:59789"/>
    </ligand>
</feature>
<dbReference type="Pfam" id="PF04378">
    <property type="entry name" value="RsmJ"/>
    <property type="match status" value="1"/>
</dbReference>
<name>A0ABV8QD26_9GAMM</name>
<dbReference type="InterPro" id="IPR029063">
    <property type="entry name" value="SAM-dependent_MTases_sf"/>
</dbReference>
<comment type="function">
    <text evidence="1">Specifically methylates the adenine in position 2030 of 23S rRNA.</text>
</comment>